<sequence length="1132" mass="127306">MILHRISLPLFYYLFIFAYVHFETAQSKLNSVANDDSRFVSGFFGSGKGPVSGSANGGNDDGPKDKNDEKKPKDVVQDGSEDARKAITPPADDKKDGAINSEEVKPVDRASAASSTVDGIEVRFVPSGSGVSNGESSPASSGSSVDTVEANTPPMMVNLPILTLMNKHPVQAKMNANKSLSNFYHLYSKTTPQITQENYFKKELQNEFAFKNGLYFSATSVKEYNQRVDPSKHAYIKLPDDTMVLVVTGNKFFFQDLVYSRNKYNAIKKKFSFLMNSMIGSLKKKYFFKNYEYQYLYKEDPFAYDQTKRLLDMELLGEISQVTQTIYVDEEKKKKKVSMHKVYGGWFDFLGILVVNGYTMKPEESDKVKQKGASLDVVPAHMLQQFREVVMKKHDGYDNGYAVGLWRDFPKDKFTPWRYSVELFLWDLLNVLPHELPHPASLIMTYNGNGIPKEAEGDSQPTMKESPQVDDSADAANSANPANLAKRSREEILNWHQAIQNKIASYPGFEVNIVAANDYMKAIGYSNEIFARYYNAKNGNAYIFLITINKDFFVDEFVQKGSTHEEYVQAKQNYFSQKMHEILEGLEKLLEELKEELFPDEEKTKPVVTFYNYLADEQNYDKLNPHVLGEIAGITKHLKCDQLRSNDDDRCSKDVSIHHKYGGWFEFAGAIHVKNVNFVPTKYERHGEFMKKKYEDAILTQANCNCQDAWLWKDLPDQNMAPYRYPLQVFALENPQLNILNLKEMHPFIVMDILNKGLQALKVQSQQQTVVAEEDAAQREVSTKHDSVRGSDRDSGSDRGSDSLAASQTKFNYIARECMKKDEVEAPQMGASEDSTTPSSDDEVREVDQNEYIAENVEADGSSDAEETEYTEDKYGEEEEIDRGEYVDVNEGLSARPAAQPLPQAEHQSVRSQDQEPLNSNTSVSSAPNNGGENTTRESILFRDITKNCGDNETLGGSKRDGSDVLKAGHFGISGGLRAVTDLVSKHLGSGKRGSVSGNGNGDDDDDDNDDNDDDDSDSDDEDIYNDVSSEGGNDDDDDEDNDEGNLYATSEYLQKHAFGAQVSPDFKSKLYIFMIVCLVFICIALIVSIAMRLYETLVKRKIVDLNRTVLSFKDREDIPVVQGIPAPWLNA</sequence>
<feature type="compositionally biased region" description="Gly residues" evidence="2">
    <location>
        <begin position="50"/>
        <end position="60"/>
    </location>
</feature>
<feature type="compositionally biased region" description="Polar residues" evidence="2">
    <location>
        <begin position="906"/>
        <end position="938"/>
    </location>
</feature>
<dbReference type="Proteomes" id="UP000053562">
    <property type="component" value="Unassembled WGS sequence"/>
</dbReference>
<feature type="region of interest" description="Disordered" evidence="2">
    <location>
        <begin position="823"/>
        <end position="964"/>
    </location>
</feature>
<feature type="region of interest" description="Disordered" evidence="2">
    <location>
        <begin position="50"/>
        <end position="149"/>
    </location>
</feature>
<gene>
    <name evidence="5" type="ORF">PVIIG_03375</name>
</gene>
<dbReference type="EMBL" id="KQ234242">
    <property type="protein sequence ID" value="KMZ81521.1"/>
    <property type="molecule type" value="Genomic_DNA"/>
</dbReference>
<evidence type="ECO:0000313" key="5">
    <source>
        <dbReference type="EMBL" id="KMZ81521.1"/>
    </source>
</evidence>
<feature type="signal peptide" evidence="4">
    <location>
        <begin position="1"/>
        <end position="18"/>
    </location>
</feature>
<feature type="chain" id="PRO_5005322233" description="Cyanocobalamin reductase (cyanide-eliminating)" evidence="4">
    <location>
        <begin position="19"/>
        <end position="1132"/>
    </location>
</feature>
<organism evidence="5 6">
    <name type="scientific">Plasmodium vivax India VII</name>
    <dbReference type="NCBI Taxonomy" id="1077284"/>
    <lineage>
        <taxon>Eukaryota</taxon>
        <taxon>Sar</taxon>
        <taxon>Alveolata</taxon>
        <taxon>Apicomplexa</taxon>
        <taxon>Aconoidasida</taxon>
        <taxon>Haemosporida</taxon>
        <taxon>Plasmodiidae</taxon>
        <taxon>Plasmodium</taxon>
        <taxon>Plasmodium (Plasmodium)</taxon>
    </lineage>
</organism>
<evidence type="ECO:0000256" key="4">
    <source>
        <dbReference type="SAM" id="SignalP"/>
    </source>
</evidence>
<reference evidence="5 6" key="1">
    <citation type="submission" date="2011-08" db="EMBL/GenBank/DDBJ databases">
        <title>The Genome Sequence of Plasmodium vivax India VII.</title>
        <authorList>
            <consortium name="The Broad Institute Genome Sequencing Platform"/>
            <consortium name="The Broad Institute Genome Sequencing Center for Infectious Disease"/>
            <person name="Neafsey D."/>
            <person name="Carlton J."/>
            <person name="Barnwell J."/>
            <person name="Collins W."/>
            <person name="Escalante A."/>
            <person name="Mullikin J."/>
            <person name="Saul A."/>
            <person name="Guigo R."/>
            <person name="Camara F."/>
            <person name="Young S.K."/>
            <person name="Zeng Q."/>
            <person name="Gargeya S."/>
            <person name="Fitzgerald M."/>
            <person name="Haas B."/>
            <person name="Abouelleil A."/>
            <person name="Alvarado L."/>
            <person name="Arachchi H.M."/>
            <person name="Berlin A."/>
            <person name="Brown A."/>
            <person name="Chapman S.B."/>
            <person name="Chen Z."/>
            <person name="Dunbar C."/>
            <person name="Freedman E."/>
            <person name="Gearin G."/>
            <person name="Gellesch M."/>
            <person name="Goldberg J."/>
            <person name="Griggs A."/>
            <person name="Gujja S."/>
            <person name="Heiman D."/>
            <person name="Howarth C."/>
            <person name="Larson L."/>
            <person name="Lui A."/>
            <person name="MacDonald P.J.P."/>
            <person name="Montmayeur A."/>
            <person name="Murphy C."/>
            <person name="Neiman D."/>
            <person name="Pearson M."/>
            <person name="Priest M."/>
            <person name="Roberts A."/>
            <person name="Saif S."/>
            <person name="Shea T."/>
            <person name="Shenoy N."/>
            <person name="Sisk P."/>
            <person name="Stolte C."/>
            <person name="Sykes S."/>
            <person name="Wortman J."/>
            <person name="Nusbaum C."/>
            <person name="Birren B."/>
        </authorList>
    </citation>
    <scope>NUCLEOTIDE SEQUENCE [LARGE SCALE GENOMIC DNA]</scope>
    <source>
        <strain evidence="5 6">India VII</strain>
    </source>
</reference>
<evidence type="ECO:0000256" key="1">
    <source>
        <dbReference type="SAM" id="Coils"/>
    </source>
</evidence>
<evidence type="ECO:0000256" key="3">
    <source>
        <dbReference type="SAM" id="Phobius"/>
    </source>
</evidence>
<keyword evidence="4" id="KW-0732">Signal</keyword>
<feature type="compositionally biased region" description="Basic and acidic residues" evidence="2">
    <location>
        <begin position="776"/>
        <end position="801"/>
    </location>
</feature>
<feature type="region of interest" description="Disordered" evidence="2">
    <location>
        <begin position="451"/>
        <end position="481"/>
    </location>
</feature>
<keyword evidence="3" id="KW-1133">Transmembrane helix</keyword>
<accession>A0A0J9SFT7</accession>
<name>A0A0J9SFT7_PLAVI</name>
<feature type="compositionally biased region" description="Acidic residues" evidence="2">
    <location>
        <begin position="1033"/>
        <end position="1044"/>
    </location>
</feature>
<evidence type="ECO:0008006" key="7">
    <source>
        <dbReference type="Google" id="ProtNLM"/>
    </source>
</evidence>
<feature type="compositionally biased region" description="Low complexity" evidence="2">
    <location>
        <begin position="129"/>
        <end position="144"/>
    </location>
</feature>
<evidence type="ECO:0000313" key="6">
    <source>
        <dbReference type="Proteomes" id="UP000053562"/>
    </source>
</evidence>
<feature type="compositionally biased region" description="Acidic residues" evidence="2">
    <location>
        <begin position="857"/>
        <end position="882"/>
    </location>
</feature>
<feature type="coiled-coil region" evidence="1">
    <location>
        <begin position="576"/>
        <end position="603"/>
    </location>
</feature>
<keyword evidence="3" id="KW-0472">Membrane</keyword>
<evidence type="ECO:0000256" key="2">
    <source>
        <dbReference type="SAM" id="MobiDB-lite"/>
    </source>
</evidence>
<dbReference type="AlphaFoldDB" id="A0A0J9SFT7"/>
<feature type="compositionally biased region" description="Basic and acidic residues" evidence="2">
    <location>
        <begin position="61"/>
        <end position="108"/>
    </location>
</feature>
<keyword evidence="3" id="KW-0812">Transmembrane</keyword>
<protein>
    <recommendedName>
        <fullName evidence="7">Cyanocobalamin reductase (cyanide-eliminating)</fullName>
    </recommendedName>
</protein>
<proteinExistence type="predicted"/>
<feature type="compositionally biased region" description="Acidic residues" evidence="2">
    <location>
        <begin position="1002"/>
        <end position="1025"/>
    </location>
</feature>
<keyword evidence="1" id="KW-0175">Coiled coil</keyword>
<feature type="region of interest" description="Disordered" evidence="2">
    <location>
        <begin position="773"/>
        <end position="806"/>
    </location>
</feature>
<feature type="transmembrane region" description="Helical" evidence="3">
    <location>
        <begin position="1071"/>
        <end position="1092"/>
    </location>
</feature>
<dbReference type="OrthoDB" id="376656at2759"/>
<feature type="region of interest" description="Disordered" evidence="2">
    <location>
        <begin position="988"/>
        <end position="1045"/>
    </location>
</feature>